<keyword evidence="1" id="KW-0547">Nucleotide-binding</keyword>
<dbReference type="PANTHER" id="PTHR27001:SF931">
    <property type="entry name" value="OS11G0664100 PROTEIN"/>
    <property type="match status" value="1"/>
</dbReference>
<dbReference type="STRING" id="1051891.A0A0C3KE53"/>
<dbReference type="GO" id="GO:0004672">
    <property type="term" value="F:protein kinase activity"/>
    <property type="evidence" value="ECO:0007669"/>
    <property type="project" value="InterPro"/>
</dbReference>
<dbReference type="OrthoDB" id="346907at2759"/>
<feature type="non-terminal residue" evidence="4">
    <location>
        <position position="1"/>
    </location>
</feature>
<keyword evidence="5" id="KW-1185">Reference proteome</keyword>
<gene>
    <name evidence="4" type="ORF">M407DRAFT_49685</name>
</gene>
<organism evidence="4 5">
    <name type="scientific">Tulasnella calospora MUT 4182</name>
    <dbReference type="NCBI Taxonomy" id="1051891"/>
    <lineage>
        <taxon>Eukaryota</taxon>
        <taxon>Fungi</taxon>
        <taxon>Dikarya</taxon>
        <taxon>Basidiomycota</taxon>
        <taxon>Agaricomycotina</taxon>
        <taxon>Agaricomycetes</taxon>
        <taxon>Cantharellales</taxon>
        <taxon>Tulasnellaceae</taxon>
        <taxon>Tulasnella</taxon>
    </lineage>
</organism>
<dbReference type="SUPFAM" id="SSF56112">
    <property type="entry name" value="Protein kinase-like (PK-like)"/>
    <property type="match status" value="1"/>
</dbReference>
<dbReference type="InterPro" id="IPR000719">
    <property type="entry name" value="Prot_kinase_dom"/>
</dbReference>
<dbReference type="InterPro" id="IPR001245">
    <property type="entry name" value="Ser-Thr/Tyr_kinase_cat_dom"/>
</dbReference>
<keyword evidence="2" id="KW-0067">ATP-binding</keyword>
<dbReference type="GO" id="GO:0005886">
    <property type="term" value="C:plasma membrane"/>
    <property type="evidence" value="ECO:0007669"/>
    <property type="project" value="TreeGrafter"/>
</dbReference>
<dbReference type="AlphaFoldDB" id="A0A0C3KE53"/>
<feature type="domain" description="Protein kinase" evidence="3">
    <location>
        <begin position="1"/>
        <end position="88"/>
    </location>
</feature>
<feature type="non-terminal residue" evidence="4">
    <location>
        <position position="88"/>
    </location>
</feature>
<dbReference type="InterPro" id="IPR011009">
    <property type="entry name" value="Kinase-like_dom_sf"/>
</dbReference>
<dbReference type="HOGENOM" id="CLU_000288_7_22_1"/>
<evidence type="ECO:0000256" key="1">
    <source>
        <dbReference type="ARBA" id="ARBA00022741"/>
    </source>
</evidence>
<dbReference type="Pfam" id="PF07714">
    <property type="entry name" value="PK_Tyr_Ser-Thr"/>
    <property type="match status" value="1"/>
</dbReference>
<dbReference type="GO" id="GO:0005524">
    <property type="term" value="F:ATP binding"/>
    <property type="evidence" value="ECO:0007669"/>
    <property type="project" value="UniProtKB-KW"/>
</dbReference>
<name>A0A0C3KE53_9AGAM</name>
<dbReference type="PROSITE" id="PS50011">
    <property type="entry name" value="PROTEIN_KINASE_DOM"/>
    <property type="match status" value="1"/>
</dbReference>
<protein>
    <recommendedName>
        <fullName evidence="3">Protein kinase domain-containing protein</fullName>
    </recommendedName>
</protein>
<evidence type="ECO:0000313" key="4">
    <source>
        <dbReference type="EMBL" id="KIO19738.1"/>
    </source>
</evidence>
<dbReference type="EMBL" id="KN823206">
    <property type="protein sequence ID" value="KIO19738.1"/>
    <property type="molecule type" value="Genomic_DNA"/>
</dbReference>
<evidence type="ECO:0000256" key="2">
    <source>
        <dbReference type="ARBA" id="ARBA00022840"/>
    </source>
</evidence>
<proteinExistence type="predicted"/>
<reference evidence="4 5" key="1">
    <citation type="submission" date="2014-04" db="EMBL/GenBank/DDBJ databases">
        <authorList>
            <consortium name="DOE Joint Genome Institute"/>
            <person name="Kuo A."/>
            <person name="Girlanda M."/>
            <person name="Perotto S."/>
            <person name="Kohler A."/>
            <person name="Nagy L.G."/>
            <person name="Floudas D."/>
            <person name="Copeland A."/>
            <person name="Barry K.W."/>
            <person name="Cichocki N."/>
            <person name="Veneault-Fourrey C."/>
            <person name="LaButti K."/>
            <person name="Lindquist E.A."/>
            <person name="Lipzen A."/>
            <person name="Lundell T."/>
            <person name="Morin E."/>
            <person name="Murat C."/>
            <person name="Sun H."/>
            <person name="Tunlid A."/>
            <person name="Henrissat B."/>
            <person name="Grigoriev I.V."/>
            <person name="Hibbett D.S."/>
            <person name="Martin F."/>
            <person name="Nordberg H.P."/>
            <person name="Cantor M.N."/>
            <person name="Hua S.X."/>
        </authorList>
    </citation>
    <scope>NUCLEOTIDE SEQUENCE [LARGE SCALE GENOMIC DNA]</scope>
    <source>
        <strain evidence="4 5">MUT 4182</strain>
    </source>
</reference>
<dbReference type="Proteomes" id="UP000054248">
    <property type="component" value="Unassembled WGS sequence"/>
</dbReference>
<evidence type="ECO:0000259" key="3">
    <source>
        <dbReference type="PROSITE" id="PS50011"/>
    </source>
</evidence>
<dbReference type="Gene3D" id="1.10.510.10">
    <property type="entry name" value="Transferase(Phosphotransferase) domain 1"/>
    <property type="match status" value="1"/>
</dbReference>
<sequence>IQLAIREAEFLARLAHQNIVELEGFVEDASESTIWLVFPWSEGGNLRDFIAFHNWEFPEKISLIDDVAQGLAYLHSRDPPICHGDLKS</sequence>
<dbReference type="PANTHER" id="PTHR27001">
    <property type="entry name" value="OS01G0253100 PROTEIN"/>
    <property type="match status" value="1"/>
</dbReference>
<accession>A0A0C3KE53</accession>
<evidence type="ECO:0000313" key="5">
    <source>
        <dbReference type="Proteomes" id="UP000054248"/>
    </source>
</evidence>
<reference evidence="5" key="2">
    <citation type="submission" date="2015-01" db="EMBL/GenBank/DDBJ databases">
        <title>Evolutionary Origins and Diversification of the Mycorrhizal Mutualists.</title>
        <authorList>
            <consortium name="DOE Joint Genome Institute"/>
            <consortium name="Mycorrhizal Genomics Consortium"/>
            <person name="Kohler A."/>
            <person name="Kuo A."/>
            <person name="Nagy L.G."/>
            <person name="Floudas D."/>
            <person name="Copeland A."/>
            <person name="Barry K.W."/>
            <person name="Cichocki N."/>
            <person name="Veneault-Fourrey C."/>
            <person name="LaButti K."/>
            <person name="Lindquist E.A."/>
            <person name="Lipzen A."/>
            <person name="Lundell T."/>
            <person name="Morin E."/>
            <person name="Murat C."/>
            <person name="Riley R."/>
            <person name="Ohm R."/>
            <person name="Sun H."/>
            <person name="Tunlid A."/>
            <person name="Henrissat B."/>
            <person name="Grigoriev I.V."/>
            <person name="Hibbett D.S."/>
            <person name="Martin F."/>
        </authorList>
    </citation>
    <scope>NUCLEOTIDE SEQUENCE [LARGE SCALE GENOMIC DNA]</scope>
    <source>
        <strain evidence="5">MUT 4182</strain>
    </source>
</reference>